<protein>
    <submittedName>
        <fullName evidence="2">Uncharacterized protein</fullName>
    </submittedName>
</protein>
<evidence type="ECO:0000313" key="2">
    <source>
        <dbReference type="EMBL" id="GFD24097.1"/>
    </source>
</evidence>
<evidence type="ECO:0000256" key="1">
    <source>
        <dbReference type="SAM" id="MobiDB-lite"/>
    </source>
</evidence>
<sequence length="64" mass="7341">MNGWVDDDDDDVEEEEVEENEDADMEEDDDAEIIFPYEVQGDQTPPPRDESSDFDSEPEAEEAD</sequence>
<name>A0A699UNF4_TANCI</name>
<feature type="region of interest" description="Disordered" evidence="1">
    <location>
        <begin position="1"/>
        <end position="64"/>
    </location>
</feature>
<reference evidence="2" key="1">
    <citation type="journal article" date="2019" name="Sci. Rep.">
        <title>Draft genome of Tanacetum cinerariifolium, the natural source of mosquito coil.</title>
        <authorList>
            <person name="Yamashiro T."/>
            <person name="Shiraishi A."/>
            <person name="Satake H."/>
            <person name="Nakayama K."/>
        </authorList>
    </citation>
    <scope>NUCLEOTIDE SEQUENCE</scope>
</reference>
<dbReference type="AlphaFoldDB" id="A0A699UNF4"/>
<proteinExistence type="predicted"/>
<accession>A0A699UNF4</accession>
<feature type="compositionally biased region" description="Acidic residues" evidence="1">
    <location>
        <begin position="1"/>
        <end position="32"/>
    </location>
</feature>
<feature type="compositionally biased region" description="Acidic residues" evidence="1">
    <location>
        <begin position="52"/>
        <end position="64"/>
    </location>
</feature>
<feature type="non-terminal residue" evidence="2">
    <location>
        <position position="64"/>
    </location>
</feature>
<comment type="caution">
    <text evidence="2">The sequence shown here is derived from an EMBL/GenBank/DDBJ whole genome shotgun (WGS) entry which is preliminary data.</text>
</comment>
<organism evidence="2">
    <name type="scientific">Tanacetum cinerariifolium</name>
    <name type="common">Dalmatian daisy</name>
    <name type="synonym">Chrysanthemum cinerariifolium</name>
    <dbReference type="NCBI Taxonomy" id="118510"/>
    <lineage>
        <taxon>Eukaryota</taxon>
        <taxon>Viridiplantae</taxon>
        <taxon>Streptophyta</taxon>
        <taxon>Embryophyta</taxon>
        <taxon>Tracheophyta</taxon>
        <taxon>Spermatophyta</taxon>
        <taxon>Magnoliopsida</taxon>
        <taxon>eudicotyledons</taxon>
        <taxon>Gunneridae</taxon>
        <taxon>Pentapetalae</taxon>
        <taxon>asterids</taxon>
        <taxon>campanulids</taxon>
        <taxon>Asterales</taxon>
        <taxon>Asteraceae</taxon>
        <taxon>Asteroideae</taxon>
        <taxon>Anthemideae</taxon>
        <taxon>Anthemidinae</taxon>
        <taxon>Tanacetum</taxon>
    </lineage>
</organism>
<dbReference type="EMBL" id="BKCJ011349837">
    <property type="protein sequence ID" value="GFD24097.1"/>
    <property type="molecule type" value="Genomic_DNA"/>
</dbReference>
<gene>
    <name evidence="2" type="ORF">Tci_896066</name>
</gene>